<dbReference type="InterPro" id="IPR000504">
    <property type="entry name" value="RRM_dom"/>
</dbReference>
<evidence type="ECO:0000259" key="12">
    <source>
        <dbReference type="PROSITE" id="PS50102"/>
    </source>
</evidence>
<proteinExistence type="predicted"/>
<sequence>MASKDDNDEKDDSFAVRLEKLRQIALEKLRAKAAPVAKVSWSPSKSSSESADSDGGSDVEGAGHTIWDADRAPNAPDPSAAHRAVPSSSAVPGHVWAQPAPVHMPAHVPAHVPVHLVYPPPAHHPHFSHVQHGLAPYPPRCSWRPKPPRSSADQEAPPPAPPAETEEEADSLRRRTWKRLPDRPLEEEPAEQSSRQRFRKTEAETLQSAKAEVSELKPRTVKISKIPGNVSLKHLQELFAGVGEVKSGFMGQRGESALLTFHSAQHAAQAAELFSQGTLDGQTIEASEFLWLLQSELQGHFTQLTLQLRTLVAQEVESSRSSDALPGMPDLEESPSSQLCWEETPEEKPDPPERTERRSVEGRRVMFQSKTVDLRHSLLHQIAELETQSRAPLNRKLRTKSVTRILTTALAPPLHRQSTWASEEMPQTRLAEVNTVMIGVNCDWNLTHLNLAEPEYFQIVERFFAGVFALELLLRIFAYGRRFFFGRSEPYLQDWQWNWFDLIIVSFQIVEEVSTIVTKSNDGEIHLSSSTTAIRIIRMFRLLRILRIVRLLRFIQDLRSMLLSILSTLRALGWTMVLLVMIIYAAAVFFAQFIIDAGAANVDIMVDKKRPLVDGSQCPMHLGVVRGALYVAFVVLALTNIATGMFVQASLGAHEKQREVRIRKQLRHLFRTADLNHDGTLTWDEFERFLDNEEQSRYFLNVLCMDAREAKGLFLLLDTREVGQVSFEELLDGVLRLKGTAQAIDLATLMYCNKRMITWLRERLNGLQDSLDALASDDERDHAPAGRSLHPRPRVRKVSVYASWNEVKTRDGLQRQTVVLVGVTGDGKSSTGNTLCGSSAFPVSAGFKSETQELAHADYLRGATFWRVIDTIGLHDTHLSQKEVLERFSTFSEAAAEGIDVFLFVLRWGRFKPEHDEALAAFAVNCGETALRHTMLVFTHCDLDDEALSRQLLDPSAPPALTHWLQRIGGGAVGIDNLDGSTARPRVQRALEGMVAGLAGLRYSNEALEEARAKLKAAEEAESRAFAAAVAEWRRSSGPVVIEREAGVITRPPVKGEADPTAVSGADATGQ</sequence>
<dbReference type="InterPro" id="IPR002048">
    <property type="entry name" value="EF_hand_dom"/>
</dbReference>
<evidence type="ECO:0000256" key="8">
    <source>
        <dbReference type="PROSITE-ProRule" id="PRU00176"/>
    </source>
</evidence>
<feature type="coiled-coil region" evidence="9">
    <location>
        <begin position="998"/>
        <end position="1028"/>
    </location>
</feature>
<feature type="region of interest" description="Disordered" evidence="10">
    <location>
        <begin position="320"/>
        <end position="362"/>
    </location>
</feature>
<dbReference type="Pfam" id="PF13202">
    <property type="entry name" value="EF-hand_5"/>
    <property type="match status" value="1"/>
</dbReference>
<dbReference type="Gene3D" id="3.40.50.300">
    <property type="entry name" value="P-loop containing nucleotide triphosphate hydrolases"/>
    <property type="match status" value="1"/>
</dbReference>
<dbReference type="Gene3D" id="1.10.238.10">
    <property type="entry name" value="EF-hand"/>
    <property type="match status" value="1"/>
</dbReference>
<dbReference type="PANTHER" id="PTHR10903">
    <property type="entry name" value="GTPASE, IMAP FAMILY MEMBER-RELATED"/>
    <property type="match status" value="1"/>
</dbReference>
<reference evidence="15 16" key="1">
    <citation type="submission" date="2024-02" db="EMBL/GenBank/DDBJ databases">
        <authorList>
            <person name="Chen Y."/>
            <person name="Shah S."/>
            <person name="Dougan E. K."/>
            <person name="Thang M."/>
            <person name="Chan C."/>
        </authorList>
    </citation>
    <scope>NUCLEOTIDE SEQUENCE [LARGE SCALE GENOMIC DNA]</scope>
</reference>
<dbReference type="Pfam" id="PF00520">
    <property type="entry name" value="Ion_trans"/>
    <property type="match status" value="1"/>
</dbReference>
<comment type="caution">
    <text evidence="15">The sequence shown here is derived from an EMBL/GenBank/DDBJ whole genome shotgun (WGS) entry which is preliminary data.</text>
</comment>
<dbReference type="InterPro" id="IPR027417">
    <property type="entry name" value="P-loop_NTPase"/>
</dbReference>
<dbReference type="InterPro" id="IPR035979">
    <property type="entry name" value="RBD_domain_sf"/>
</dbReference>
<evidence type="ECO:0000256" key="3">
    <source>
        <dbReference type="ARBA" id="ARBA00022741"/>
    </source>
</evidence>
<keyword evidence="4" id="KW-0106">Calcium</keyword>
<keyword evidence="16" id="KW-1185">Reference proteome</keyword>
<evidence type="ECO:0000256" key="9">
    <source>
        <dbReference type="SAM" id="Coils"/>
    </source>
</evidence>
<dbReference type="Gene3D" id="1.20.120.350">
    <property type="entry name" value="Voltage-gated potassium channels. Chain C"/>
    <property type="match status" value="1"/>
</dbReference>
<dbReference type="SUPFAM" id="SSF47473">
    <property type="entry name" value="EF-hand"/>
    <property type="match status" value="1"/>
</dbReference>
<dbReference type="PROSITE" id="PS50102">
    <property type="entry name" value="RRM"/>
    <property type="match status" value="1"/>
</dbReference>
<keyword evidence="9" id="KW-0175">Coiled coil</keyword>
<dbReference type="SMART" id="SM00054">
    <property type="entry name" value="EFh"/>
    <property type="match status" value="2"/>
</dbReference>
<feature type="compositionally biased region" description="Basic and acidic residues" evidence="10">
    <location>
        <begin position="346"/>
        <end position="362"/>
    </location>
</feature>
<dbReference type="InterPro" id="IPR018247">
    <property type="entry name" value="EF_Hand_1_Ca_BS"/>
</dbReference>
<feature type="transmembrane region" description="Helical" evidence="11">
    <location>
        <begin position="571"/>
        <end position="595"/>
    </location>
</feature>
<dbReference type="InterPro" id="IPR006703">
    <property type="entry name" value="G_AIG1"/>
</dbReference>
<dbReference type="InterPro" id="IPR027359">
    <property type="entry name" value="Volt_channel_dom_sf"/>
</dbReference>
<feature type="domain" description="AIG1-type G" evidence="14">
    <location>
        <begin position="813"/>
        <end position="1012"/>
    </location>
</feature>
<dbReference type="InterPro" id="IPR045058">
    <property type="entry name" value="GIMA/IAN/Toc"/>
</dbReference>
<dbReference type="PANTHER" id="PTHR10903:SF184">
    <property type="entry name" value="GTP-BINDING PROTEIN A"/>
    <property type="match status" value="1"/>
</dbReference>
<keyword evidence="5 11" id="KW-1133">Transmembrane helix</keyword>
<dbReference type="EMBL" id="CAXAMN010017780">
    <property type="protein sequence ID" value="CAK9051184.1"/>
    <property type="molecule type" value="Genomic_DNA"/>
</dbReference>
<dbReference type="SUPFAM" id="SSF81324">
    <property type="entry name" value="Voltage-gated potassium channels"/>
    <property type="match status" value="1"/>
</dbReference>
<dbReference type="InterPro" id="IPR011992">
    <property type="entry name" value="EF-hand-dom_pair"/>
</dbReference>
<keyword evidence="7 11" id="KW-0472">Membrane</keyword>
<evidence type="ECO:0000256" key="10">
    <source>
        <dbReference type="SAM" id="MobiDB-lite"/>
    </source>
</evidence>
<keyword evidence="8" id="KW-0694">RNA-binding</keyword>
<evidence type="ECO:0000259" key="13">
    <source>
        <dbReference type="PROSITE" id="PS50222"/>
    </source>
</evidence>
<feature type="domain" description="EF-hand" evidence="13">
    <location>
        <begin position="661"/>
        <end position="696"/>
    </location>
</feature>
<feature type="compositionally biased region" description="Low complexity" evidence="10">
    <location>
        <begin position="35"/>
        <end position="50"/>
    </location>
</feature>
<feature type="region of interest" description="Disordered" evidence="10">
    <location>
        <begin position="138"/>
        <end position="214"/>
    </location>
</feature>
<evidence type="ECO:0008006" key="17">
    <source>
        <dbReference type="Google" id="ProtNLM"/>
    </source>
</evidence>
<feature type="region of interest" description="Disordered" evidence="10">
    <location>
        <begin position="31"/>
        <end position="87"/>
    </location>
</feature>
<dbReference type="PROSITE" id="PS50222">
    <property type="entry name" value="EF_HAND_2"/>
    <property type="match status" value="1"/>
</dbReference>
<evidence type="ECO:0000256" key="4">
    <source>
        <dbReference type="ARBA" id="ARBA00022837"/>
    </source>
</evidence>
<evidence type="ECO:0000256" key="1">
    <source>
        <dbReference type="ARBA" id="ARBA00004141"/>
    </source>
</evidence>
<dbReference type="SUPFAM" id="SSF52540">
    <property type="entry name" value="P-loop containing nucleoside triphosphate hydrolases"/>
    <property type="match status" value="1"/>
</dbReference>
<evidence type="ECO:0000313" key="16">
    <source>
        <dbReference type="Proteomes" id="UP001642484"/>
    </source>
</evidence>
<gene>
    <name evidence="15" type="ORF">CCMP2556_LOCUS26022</name>
</gene>
<name>A0ABP0MKD8_9DINO</name>
<feature type="region of interest" description="Disordered" evidence="10">
    <location>
        <begin position="1051"/>
        <end position="1071"/>
    </location>
</feature>
<evidence type="ECO:0000256" key="7">
    <source>
        <dbReference type="ARBA" id="ARBA00023136"/>
    </source>
</evidence>
<feature type="domain" description="RRM" evidence="12">
    <location>
        <begin position="219"/>
        <end position="297"/>
    </location>
</feature>
<evidence type="ECO:0000313" key="15">
    <source>
        <dbReference type="EMBL" id="CAK9051184.1"/>
    </source>
</evidence>
<organism evidence="15 16">
    <name type="scientific">Durusdinium trenchii</name>
    <dbReference type="NCBI Taxonomy" id="1381693"/>
    <lineage>
        <taxon>Eukaryota</taxon>
        <taxon>Sar</taxon>
        <taxon>Alveolata</taxon>
        <taxon>Dinophyceae</taxon>
        <taxon>Suessiales</taxon>
        <taxon>Symbiodiniaceae</taxon>
        <taxon>Durusdinium</taxon>
    </lineage>
</organism>
<accession>A0ABP0MKD8</accession>
<dbReference type="Gene3D" id="3.30.70.330">
    <property type="match status" value="1"/>
</dbReference>
<dbReference type="SMART" id="SM00360">
    <property type="entry name" value="RRM"/>
    <property type="match status" value="1"/>
</dbReference>
<dbReference type="InterPro" id="IPR005821">
    <property type="entry name" value="Ion_trans_dom"/>
</dbReference>
<evidence type="ECO:0000256" key="2">
    <source>
        <dbReference type="ARBA" id="ARBA00022692"/>
    </source>
</evidence>
<dbReference type="PROSITE" id="PS00018">
    <property type="entry name" value="EF_HAND_1"/>
    <property type="match status" value="1"/>
</dbReference>
<evidence type="ECO:0000259" key="14">
    <source>
        <dbReference type="PROSITE" id="PS51720"/>
    </source>
</evidence>
<dbReference type="InterPro" id="IPR012677">
    <property type="entry name" value="Nucleotide-bd_a/b_plait_sf"/>
</dbReference>
<dbReference type="SUPFAM" id="SSF54928">
    <property type="entry name" value="RNA-binding domain, RBD"/>
    <property type="match status" value="1"/>
</dbReference>
<keyword evidence="6" id="KW-0342">GTP-binding</keyword>
<keyword evidence="3" id="KW-0547">Nucleotide-binding</keyword>
<evidence type="ECO:0000256" key="5">
    <source>
        <dbReference type="ARBA" id="ARBA00022989"/>
    </source>
</evidence>
<dbReference type="Proteomes" id="UP001642484">
    <property type="component" value="Unassembled WGS sequence"/>
</dbReference>
<protein>
    <recommendedName>
        <fullName evidence="17">Calmodulin</fullName>
    </recommendedName>
</protein>
<evidence type="ECO:0000256" key="11">
    <source>
        <dbReference type="SAM" id="Phobius"/>
    </source>
</evidence>
<feature type="transmembrane region" description="Helical" evidence="11">
    <location>
        <begin position="629"/>
        <end position="653"/>
    </location>
</feature>
<evidence type="ECO:0000256" key="6">
    <source>
        <dbReference type="ARBA" id="ARBA00023134"/>
    </source>
</evidence>
<dbReference type="Pfam" id="PF04548">
    <property type="entry name" value="AIG1"/>
    <property type="match status" value="1"/>
</dbReference>
<keyword evidence="2 11" id="KW-0812">Transmembrane</keyword>
<dbReference type="PROSITE" id="PS51720">
    <property type="entry name" value="G_AIG1"/>
    <property type="match status" value="1"/>
</dbReference>
<comment type="subcellular location">
    <subcellularLocation>
        <location evidence="1">Membrane</location>
        <topology evidence="1">Multi-pass membrane protein</topology>
    </subcellularLocation>
</comment>